<evidence type="ECO:0000313" key="6">
    <source>
        <dbReference type="Proteomes" id="UP000538566"/>
    </source>
</evidence>
<comment type="caution">
    <text evidence="5">The sequence shown here is derived from an EMBL/GenBank/DDBJ whole genome shotgun (WGS) entry which is preliminary data.</text>
</comment>
<dbReference type="EMBL" id="JACHOA010000006">
    <property type="protein sequence ID" value="MBB4614852.1"/>
    <property type="molecule type" value="Genomic_DNA"/>
</dbReference>
<dbReference type="InterPro" id="IPR000524">
    <property type="entry name" value="Tscrpt_reg_HTH_GntR"/>
</dbReference>
<dbReference type="Gene3D" id="1.10.10.10">
    <property type="entry name" value="Winged helix-like DNA-binding domain superfamily/Winged helix DNA-binding domain"/>
    <property type="match status" value="1"/>
</dbReference>
<dbReference type="PANTHER" id="PTHR44846">
    <property type="entry name" value="MANNOSYL-D-GLYCERATE TRANSPORT/METABOLISM SYSTEM REPRESSOR MNGR-RELATED"/>
    <property type="match status" value="1"/>
</dbReference>
<dbReference type="PROSITE" id="PS50949">
    <property type="entry name" value="HTH_GNTR"/>
    <property type="match status" value="1"/>
</dbReference>
<dbReference type="Proteomes" id="UP000538566">
    <property type="component" value="Unassembled WGS sequence"/>
</dbReference>
<evidence type="ECO:0000256" key="1">
    <source>
        <dbReference type="ARBA" id="ARBA00023015"/>
    </source>
</evidence>
<dbReference type="SUPFAM" id="SSF46785">
    <property type="entry name" value="Winged helix' DNA-binding domain"/>
    <property type="match status" value="1"/>
</dbReference>
<dbReference type="InterPro" id="IPR036390">
    <property type="entry name" value="WH_DNA-bd_sf"/>
</dbReference>
<evidence type="ECO:0000313" key="5">
    <source>
        <dbReference type="EMBL" id="MBB4614852.1"/>
    </source>
</evidence>
<dbReference type="GO" id="GO:0003677">
    <property type="term" value="F:DNA binding"/>
    <property type="evidence" value="ECO:0007669"/>
    <property type="project" value="UniProtKB-KW"/>
</dbReference>
<feature type="domain" description="HTH gntR-type" evidence="4">
    <location>
        <begin position="13"/>
        <end position="79"/>
    </location>
</feature>
<keyword evidence="3" id="KW-0804">Transcription</keyword>
<dbReference type="Gene3D" id="3.40.1410.10">
    <property type="entry name" value="Chorismate lyase-like"/>
    <property type="match status" value="1"/>
</dbReference>
<keyword evidence="2 5" id="KW-0238">DNA-binding</keyword>
<dbReference type="Pfam" id="PF07702">
    <property type="entry name" value="UTRA"/>
    <property type="match status" value="1"/>
</dbReference>
<dbReference type="InterPro" id="IPR028978">
    <property type="entry name" value="Chorismate_lyase_/UTRA_dom_sf"/>
</dbReference>
<accession>A0A7W7EUX7</accession>
<protein>
    <submittedName>
        <fullName evidence="5">DNA-binding GntR family transcriptional regulator</fullName>
    </submittedName>
</protein>
<dbReference type="GO" id="GO:0003700">
    <property type="term" value="F:DNA-binding transcription factor activity"/>
    <property type="evidence" value="ECO:0007669"/>
    <property type="project" value="InterPro"/>
</dbReference>
<dbReference type="InterPro" id="IPR050679">
    <property type="entry name" value="Bact_HTH_transcr_reg"/>
</dbReference>
<dbReference type="PRINTS" id="PR00035">
    <property type="entry name" value="HTHGNTR"/>
</dbReference>
<evidence type="ECO:0000259" key="4">
    <source>
        <dbReference type="PROSITE" id="PS50949"/>
    </source>
</evidence>
<dbReference type="PANTHER" id="PTHR44846:SF17">
    <property type="entry name" value="GNTR-FAMILY TRANSCRIPTIONAL REGULATOR"/>
    <property type="match status" value="1"/>
</dbReference>
<dbReference type="SUPFAM" id="SSF64288">
    <property type="entry name" value="Chorismate lyase-like"/>
    <property type="match status" value="1"/>
</dbReference>
<dbReference type="SMART" id="SM00345">
    <property type="entry name" value="HTH_GNTR"/>
    <property type="match status" value="1"/>
</dbReference>
<dbReference type="GO" id="GO:0045892">
    <property type="term" value="P:negative regulation of DNA-templated transcription"/>
    <property type="evidence" value="ECO:0007669"/>
    <property type="project" value="TreeGrafter"/>
</dbReference>
<keyword evidence="6" id="KW-1185">Reference proteome</keyword>
<dbReference type="InterPro" id="IPR011663">
    <property type="entry name" value="UTRA"/>
</dbReference>
<reference evidence="5 6" key="1">
    <citation type="submission" date="2020-08" db="EMBL/GenBank/DDBJ databases">
        <title>Genomic Encyclopedia of Type Strains, Phase IV (KMG-IV): sequencing the most valuable type-strain genomes for metagenomic binning, comparative biology and taxonomic classification.</title>
        <authorList>
            <person name="Goeker M."/>
        </authorList>
    </citation>
    <scope>NUCLEOTIDE SEQUENCE [LARGE SCALE GENOMIC DNA]</scope>
    <source>
        <strain evidence="5 6">DSM 17507</strain>
    </source>
</reference>
<dbReference type="InterPro" id="IPR036388">
    <property type="entry name" value="WH-like_DNA-bd_sf"/>
</dbReference>
<keyword evidence="1" id="KW-0805">Transcription regulation</keyword>
<dbReference type="SMART" id="SM00866">
    <property type="entry name" value="UTRA"/>
    <property type="match status" value="1"/>
</dbReference>
<evidence type="ECO:0000256" key="3">
    <source>
        <dbReference type="ARBA" id="ARBA00023163"/>
    </source>
</evidence>
<organism evidence="5 6">
    <name type="scientific">Novosphingobium taihuense</name>
    <dbReference type="NCBI Taxonomy" id="260085"/>
    <lineage>
        <taxon>Bacteria</taxon>
        <taxon>Pseudomonadati</taxon>
        <taxon>Pseudomonadota</taxon>
        <taxon>Alphaproteobacteria</taxon>
        <taxon>Sphingomonadales</taxon>
        <taxon>Sphingomonadaceae</taxon>
        <taxon>Novosphingobium</taxon>
    </lineage>
</organism>
<dbReference type="Pfam" id="PF00392">
    <property type="entry name" value="GntR"/>
    <property type="match status" value="1"/>
</dbReference>
<proteinExistence type="predicted"/>
<name>A0A7W7EUX7_9SPHN</name>
<dbReference type="RefSeq" id="WP_246415740.1">
    <property type="nucleotide sequence ID" value="NZ_JACHOA010000006.1"/>
</dbReference>
<gene>
    <name evidence="5" type="ORF">GGR37_003142</name>
</gene>
<evidence type="ECO:0000256" key="2">
    <source>
        <dbReference type="ARBA" id="ARBA00023125"/>
    </source>
</evidence>
<dbReference type="CDD" id="cd07377">
    <property type="entry name" value="WHTH_GntR"/>
    <property type="match status" value="1"/>
</dbReference>
<sequence>MTESVTLVKDREPPRYMQLAGELRRKVLSGNFAAEFPTEAELCAQYNVSRFTVREALRRLQAEGLIARRRGSGTTVQPAAARGNALHQPISNVGELLQYALGSRIAYQSLGRVDLPGLAVSHLGETKAAEQWIGFSGLRRVDGDPRPLAMTEVFFAPRLEAVCAALDLSSGTLFAQLDDLAGINVGKVTQDIQAIPASTEVARLLGLRRGNPVLRVIRCYHDLEGRLFEISVSHHPGDRFVYSMHIDVED</sequence>
<dbReference type="AlphaFoldDB" id="A0A7W7EUX7"/>